<keyword evidence="5" id="KW-0812">Transmembrane</keyword>
<dbReference type="InterPro" id="IPR052195">
    <property type="entry name" value="Bact_Alkyl/Aryl-Sulfatase"/>
</dbReference>
<dbReference type="InterPro" id="IPR036866">
    <property type="entry name" value="RibonucZ/Hydroxyglut_hydro"/>
</dbReference>
<dbReference type="EMBL" id="JARBDR010000917">
    <property type="protein sequence ID" value="KAJ8303406.1"/>
    <property type="molecule type" value="Genomic_DNA"/>
</dbReference>
<reference evidence="7 8" key="1">
    <citation type="submission" date="2022-12" db="EMBL/GenBank/DDBJ databases">
        <title>Chromosome-level genome of Tegillarca granosa.</title>
        <authorList>
            <person name="Kim J."/>
        </authorList>
    </citation>
    <scope>NUCLEOTIDE SEQUENCE [LARGE SCALE GENOMIC DNA]</scope>
    <source>
        <strain evidence="7">Teg-2019</strain>
        <tissue evidence="7">Adductor muscle</tissue>
    </source>
</reference>
<dbReference type="Pfam" id="PF00753">
    <property type="entry name" value="Lactamase_B"/>
    <property type="match status" value="1"/>
</dbReference>
<keyword evidence="5" id="KW-0472">Membrane</keyword>
<keyword evidence="8" id="KW-1185">Reference proteome</keyword>
<dbReference type="Pfam" id="PF14864">
    <property type="entry name" value="Alkyl_sulf_C"/>
    <property type="match status" value="1"/>
</dbReference>
<comment type="caution">
    <text evidence="7">The sequence shown here is derived from an EMBL/GenBank/DDBJ whole genome shotgun (WGS) entry which is preliminary data.</text>
</comment>
<feature type="transmembrane region" description="Helical" evidence="5">
    <location>
        <begin position="6"/>
        <end position="24"/>
    </location>
</feature>
<keyword evidence="5" id="KW-1133">Transmembrane helix</keyword>
<evidence type="ECO:0000256" key="5">
    <source>
        <dbReference type="SAM" id="Phobius"/>
    </source>
</evidence>
<dbReference type="Pfam" id="PF14863">
    <property type="entry name" value="Alkyl_sulf_dimr"/>
    <property type="match status" value="1"/>
</dbReference>
<dbReference type="InterPro" id="IPR029229">
    <property type="entry name" value="Alkyl_sulf_C"/>
</dbReference>
<organism evidence="7 8">
    <name type="scientific">Tegillarca granosa</name>
    <name type="common">Malaysian cockle</name>
    <name type="synonym">Anadara granosa</name>
    <dbReference type="NCBI Taxonomy" id="220873"/>
    <lineage>
        <taxon>Eukaryota</taxon>
        <taxon>Metazoa</taxon>
        <taxon>Spiralia</taxon>
        <taxon>Lophotrochozoa</taxon>
        <taxon>Mollusca</taxon>
        <taxon>Bivalvia</taxon>
        <taxon>Autobranchia</taxon>
        <taxon>Pteriomorphia</taxon>
        <taxon>Arcoida</taxon>
        <taxon>Arcoidea</taxon>
        <taxon>Arcidae</taxon>
        <taxon>Tegillarca</taxon>
    </lineage>
</organism>
<evidence type="ECO:0000256" key="2">
    <source>
        <dbReference type="ARBA" id="ARBA00022801"/>
    </source>
</evidence>
<feature type="domain" description="Metallo-beta-lactamase" evidence="6">
    <location>
        <begin position="73"/>
        <end position="287"/>
    </location>
</feature>
<dbReference type="InterPro" id="IPR038536">
    <property type="entry name" value="Alkyl/aryl-sulf_dimr_sf"/>
</dbReference>
<dbReference type="InterPro" id="IPR036527">
    <property type="entry name" value="SCP2_sterol-bd_dom_sf"/>
</dbReference>
<comment type="similarity">
    <text evidence="4">Belongs to the metallo-beta-lactamase superfamily. Type III sulfatase family.</text>
</comment>
<dbReference type="InterPro" id="IPR044097">
    <property type="entry name" value="Bds1/SdsA1_MBL-fold"/>
</dbReference>
<evidence type="ECO:0000256" key="4">
    <source>
        <dbReference type="ARBA" id="ARBA00033751"/>
    </source>
</evidence>
<evidence type="ECO:0000256" key="1">
    <source>
        <dbReference type="ARBA" id="ARBA00022723"/>
    </source>
</evidence>
<dbReference type="CDD" id="cd07710">
    <property type="entry name" value="arylsulfatase_Sdsa1-like_MBL-fold"/>
    <property type="match status" value="1"/>
</dbReference>
<dbReference type="Gene3D" id="3.60.15.30">
    <property type="entry name" value="Metallo-beta-lactamase domain"/>
    <property type="match status" value="1"/>
</dbReference>
<dbReference type="Gene3D" id="3.30.1050.10">
    <property type="entry name" value="SCP2 sterol-binding domain"/>
    <property type="match status" value="1"/>
</dbReference>
<dbReference type="PANTHER" id="PTHR43223">
    <property type="entry name" value="ALKYL/ARYL-SULFATASE"/>
    <property type="match status" value="1"/>
</dbReference>
<dbReference type="SUPFAM" id="SSF56281">
    <property type="entry name" value="Metallo-hydrolase/oxidoreductase"/>
    <property type="match status" value="1"/>
</dbReference>
<dbReference type="Gene3D" id="1.25.40.880">
    <property type="entry name" value="Alkyl sulfatase, dimerisation domain"/>
    <property type="match status" value="1"/>
</dbReference>
<dbReference type="InterPro" id="IPR001279">
    <property type="entry name" value="Metallo-B-lactamas"/>
</dbReference>
<evidence type="ECO:0000313" key="8">
    <source>
        <dbReference type="Proteomes" id="UP001217089"/>
    </source>
</evidence>
<gene>
    <name evidence="7" type="ORF">KUTeg_019802</name>
</gene>
<evidence type="ECO:0000313" key="7">
    <source>
        <dbReference type="EMBL" id="KAJ8303406.1"/>
    </source>
</evidence>
<keyword evidence="2" id="KW-0378">Hydrolase</keyword>
<sequence length="585" mass="65832">MELPTGTLYILIIAVIFYCGVQIWSGTKPSYSERILRIAKASDEELSNHSNEFNKPEIIKVTDGIYVAIGFALANSIMIEGNDSIVIVDVTESTESATEIFAAFRNITSKPVAAIIYTHNHADHTYGAQAFIEDINHPPDIWAHVGILKQFQRVFSTVNTATYKRAARQFGVLLPNTINAGIGHRLRYSVSGDRLGVVFPDKFVSEKETEVHIAGMDMAIIHIPGETDDQIGVWIPERQVFLCADDVYRAFPNLYAIRGTPSRDLQQWVGSIDTIIAYKPEFLVPSHTRPVSGQQNILNILIPYRDAIQYIHDQTVRYINKGYQPDEIAEMVKLPSTVAEHPYLKEFYGTVQWSVKGVFTSYLGWFSGNPVDLQPLTPKVKAEKMLKLVGRDKLVESAKEAYNNKDYQWALELSSYIVLMDKGHTEALNIKIDSLASLGAGHKSACGRNYYLTSAFEEASELILKRPESAKQKGIQILPIMQLFNALPSRFKPEDCENLNETVLFQFTDSGLEILLQIRNSVAVITENRSDNYEYGVKLSIREDVFREIMQSKLRALTAYGRGELKVDSGGLMKFRSVMSCFEQD</sequence>
<evidence type="ECO:0000256" key="3">
    <source>
        <dbReference type="ARBA" id="ARBA00022833"/>
    </source>
</evidence>
<dbReference type="InterPro" id="IPR029228">
    <property type="entry name" value="Alkyl_sulf_dimr"/>
</dbReference>
<accession>A0ABQ9EG59</accession>
<proteinExistence type="inferred from homology"/>
<protein>
    <recommendedName>
        <fullName evidence="6">Metallo-beta-lactamase domain-containing protein</fullName>
    </recommendedName>
</protein>
<evidence type="ECO:0000259" key="6">
    <source>
        <dbReference type="SMART" id="SM00849"/>
    </source>
</evidence>
<dbReference type="Proteomes" id="UP001217089">
    <property type="component" value="Unassembled WGS sequence"/>
</dbReference>
<name>A0ABQ9EG59_TEGGR</name>
<keyword evidence="3" id="KW-0862">Zinc</keyword>
<dbReference type="SUPFAM" id="SSF55718">
    <property type="entry name" value="SCP-like"/>
    <property type="match status" value="1"/>
</dbReference>
<keyword evidence="1" id="KW-0479">Metal-binding</keyword>
<dbReference type="PANTHER" id="PTHR43223:SF2">
    <property type="entry name" value="METALLO-BETA-LACTAMASE DOMAIN-CONTAINING PROTEIN"/>
    <property type="match status" value="1"/>
</dbReference>
<dbReference type="SMART" id="SM00849">
    <property type="entry name" value="Lactamase_B"/>
    <property type="match status" value="1"/>
</dbReference>